<accession>A0AAE4V2L0</accession>
<protein>
    <submittedName>
        <fullName evidence="1">Uncharacterized protein</fullName>
    </submittedName>
</protein>
<sequence>MYTQGCERLATYAADAFSRIRNTRNPLHHALTMLAAAAFHARERFGFEDPPWTLIGMYTRGRLLAPPRGG</sequence>
<reference evidence="1" key="1">
    <citation type="submission" date="2023-10" db="EMBL/GenBank/DDBJ databases">
        <title>Development of a sustainable strategy for remediation of hydrocarbon-contaminated territories based on the waste exchange concept.</title>
        <authorList>
            <person name="Krivoruchko A."/>
        </authorList>
    </citation>
    <scope>NUCLEOTIDE SEQUENCE</scope>
    <source>
        <strain evidence="1">IEGM 68</strain>
    </source>
</reference>
<dbReference type="AlphaFoldDB" id="A0AAE4V2L0"/>
<dbReference type="Proteomes" id="UP001185863">
    <property type="component" value="Unassembled WGS sequence"/>
</dbReference>
<dbReference type="RefSeq" id="WP_317756809.1">
    <property type="nucleotide sequence ID" value="NZ_JAWLUP010000077.1"/>
</dbReference>
<proteinExistence type="predicted"/>
<dbReference type="EMBL" id="JAWLUP010000077">
    <property type="protein sequence ID" value="MDV7267242.1"/>
    <property type="molecule type" value="Genomic_DNA"/>
</dbReference>
<comment type="caution">
    <text evidence="1">The sequence shown here is derived from an EMBL/GenBank/DDBJ whole genome shotgun (WGS) entry which is preliminary data.</text>
</comment>
<organism evidence="1 2">
    <name type="scientific">Rhodococcus oxybenzonivorans</name>
    <dbReference type="NCBI Taxonomy" id="1990687"/>
    <lineage>
        <taxon>Bacteria</taxon>
        <taxon>Bacillati</taxon>
        <taxon>Actinomycetota</taxon>
        <taxon>Actinomycetes</taxon>
        <taxon>Mycobacteriales</taxon>
        <taxon>Nocardiaceae</taxon>
        <taxon>Rhodococcus</taxon>
    </lineage>
</organism>
<gene>
    <name evidence="1" type="ORF">R4315_22190</name>
</gene>
<name>A0AAE4V2L0_9NOCA</name>
<evidence type="ECO:0000313" key="1">
    <source>
        <dbReference type="EMBL" id="MDV7267242.1"/>
    </source>
</evidence>
<evidence type="ECO:0000313" key="2">
    <source>
        <dbReference type="Proteomes" id="UP001185863"/>
    </source>
</evidence>